<name>A0A839HL37_9BURK</name>
<gene>
    <name evidence="1" type="ORF">H4F90_13040</name>
</gene>
<reference evidence="1 2" key="1">
    <citation type="submission" date="2020-08" db="EMBL/GenBank/DDBJ databases">
        <title>Aquariorum lacteus gen. nov., sp. nov., a new member of the family Comamonadaceae, isolated from freshwater aquarium.</title>
        <authorList>
            <person name="Chun S.-J."/>
        </authorList>
    </citation>
    <scope>NUCLEOTIDE SEQUENCE [LARGE SCALE GENOMIC DNA]</scope>
    <source>
        <strain evidence="1 2">SJAQ100</strain>
    </source>
</reference>
<sequence length="96" mass="10414">MQVLYQSDRYVVLSLDAPAGTPLRDADGRPLPASLQRGSFEILDKTAGRDLFLEGALAESFREGALALAASEPDEEAIEAYLDGYTHLPSQPLVQH</sequence>
<dbReference type="RefSeq" id="WP_182665295.1">
    <property type="nucleotide sequence ID" value="NZ_JACIVI010000005.1"/>
</dbReference>
<evidence type="ECO:0000313" key="1">
    <source>
        <dbReference type="EMBL" id="MBB1162903.1"/>
    </source>
</evidence>
<accession>A0A839HL37</accession>
<dbReference type="AlphaFoldDB" id="A0A839HL37"/>
<dbReference type="EMBL" id="JACIVI010000005">
    <property type="protein sequence ID" value="MBB1162903.1"/>
    <property type="molecule type" value="Genomic_DNA"/>
</dbReference>
<organism evidence="1 2">
    <name type="scientific">Aquariibacter albus</name>
    <dbReference type="NCBI Taxonomy" id="2759899"/>
    <lineage>
        <taxon>Bacteria</taxon>
        <taxon>Pseudomonadati</taxon>
        <taxon>Pseudomonadota</taxon>
        <taxon>Betaproteobacteria</taxon>
        <taxon>Burkholderiales</taxon>
        <taxon>Sphaerotilaceae</taxon>
        <taxon>Aquariibacter</taxon>
    </lineage>
</organism>
<dbReference type="Proteomes" id="UP000586093">
    <property type="component" value="Unassembled WGS sequence"/>
</dbReference>
<dbReference type="InterPro" id="IPR021951">
    <property type="entry name" value="DUF3567"/>
</dbReference>
<comment type="caution">
    <text evidence="1">The sequence shown here is derived from an EMBL/GenBank/DDBJ whole genome shotgun (WGS) entry which is preliminary data.</text>
</comment>
<proteinExistence type="predicted"/>
<protein>
    <submittedName>
        <fullName evidence="1">DUF3567 family protein</fullName>
    </submittedName>
</protein>
<evidence type="ECO:0000313" key="2">
    <source>
        <dbReference type="Proteomes" id="UP000586093"/>
    </source>
</evidence>
<dbReference type="Pfam" id="PF12091">
    <property type="entry name" value="DUF3567"/>
    <property type="match status" value="1"/>
</dbReference>
<keyword evidence="2" id="KW-1185">Reference proteome</keyword>